<evidence type="ECO:0000313" key="1">
    <source>
        <dbReference type="Proteomes" id="UP000887569"/>
    </source>
</evidence>
<accession>A0A915C4C4</accession>
<dbReference type="WBParaSite" id="PgR083X_g036_t10">
    <property type="protein sequence ID" value="PgR083X_g036_t10"/>
    <property type="gene ID" value="PgR083X_g036"/>
</dbReference>
<protein>
    <submittedName>
        <fullName evidence="2">GCS light chain</fullName>
    </submittedName>
</protein>
<proteinExistence type="predicted"/>
<dbReference type="Proteomes" id="UP000887569">
    <property type="component" value="Unplaced"/>
</dbReference>
<name>A0A915C4C4_PARUN</name>
<dbReference type="AlphaFoldDB" id="A0A915C4C4"/>
<organism evidence="1 2">
    <name type="scientific">Parascaris univalens</name>
    <name type="common">Nematode worm</name>
    <dbReference type="NCBI Taxonomy" id="6257"/>
    <lineage>
        <taxon>Eukaryota</taxon>
        <taxon>Metazoa</taxon>
        <taxon>Ecdysozoa</taxon>
        <taxon>Nematoda</taxon>
        <taxon>Chromadorea</taxon>
        <taxon>Rhabditida</taxon>
        <taxon>Spirurina</taxon>
        <taxon>Ascaridomorpha</taxon>
        <taxon>Ascaridoidea</taxon>
        <taxon>Ascarididae</taxon>
        <taxon>Parascaris</taxon>
    </lineage>
</organism>
<keyword evidence="1" id="KW-1185">Reference proteome</keyword>
<evidence type="ECO:0000313" key="2">
    <source>
        <dbReference type="WBParaSite" id="PgR083X_g036_t10"/>
    </source>
</evidence>
<reference evidence="2" key="1">
    <citation type="submission" date="2022-11" db="UniProtKB">
        <authorList>
            <consortium name="WormBaseParasite"/>
        </authorList>
    </citation>
    <scope>IDENTIFICATION</scope>
</reference>
<sequence>MMRIETLIQQTSPLSQKRIRKLPHLHRAISLQTSKSNHTCLIISPILNEAFNSDAHYSFANSKYVLCPIQVMPVCRLLALANPTTIHLIQARIEEQIIMVISFLPDRIVPNQVLMQ</sequence>